<dbReference type="EMBL" id="JALPRX010000029">
    <property type="protein sequence ID" value="MCK8784380.1"/>
    <property type="molecule type" value="Genomic_DNA"/>
</dbReference>
<dbReference type="AlphaFoldDB" id="A0A9X2BWX9"/>
<evidence type="ECO:0000256" key="3">
    <source>
        <dbReference type="ARBA" id="ARBA00011037"/>
    </source>
</evidence>
<evidence type="ECO:0000256" key="6">
    <source>
        <dbReference type="ARBA" id="ARBA00023239"/>
    </source>
</evidence>
<dbReference type="Proteomes" id="UP001139516">
    <property type="component" value="Unassembled WGS sequence"/>
</dbReference>
<feature type="compositionally biased region" description="Basic and acidic residues" evidence="7">
    <location>
        <begin position="39"/>
        <end position="48"/>
    </location>
</feature>
<dbReference type="RefSeq" id="WP_248666504.1">
    <property type="nucleotide sequence ID" value="NZ_JALPRX010000029.1"/>
</dbReference>
<name>A0A9X2BWX9_9PROT</name>
<reference evidence="8" key="1">
    <citation type="submission" date="2022-04" db="EMBL/GenBank/DDBJ databases">
        <title>Roseomonas acroporae sp. nov., isolated from coral Acropora digitifera.</title>
        <authorList>
            <person name="Sun H."/>
        </authorList>
    </citation>
    <scope>NUCLEOTIDE SEQUENCE</scope>
    <source>
        <strain evidence="8">NAR14</strain>
    </source>
</reference>
<proteinExistence type="inferred from homology"/>
<comment type="similarity">
    <text evidence="3">Belongs to the type-II 3-dehydroquinase family.</text>
</comment>
<evidence type="ECO:0000256" key="4">
    <source>
        <dbReference type="ARBA" id="ARBA00011193"/>
    </source>
</evidence>
<organism evidence="8 9">
    <name type="scientific">Roseomonas acroporae</name>
    <dbReference type="NCBI Taxonomy" id="2937791"/>
    <lineage>
        <taxon>Bacteria</taxon>
        <taxon>Pseudomonadati</taxon>
        <taxon>Pseudomonadota</taxon>
        <taxon>Alphaproteobacteria</taxon>
        <taxon>Acetobacterales</taxon>
        <taxon>Roseomonadaceae</taxon>
        <taxon>Roseomonas</taxon>
    </lineage>
</organism>
<protein>
    <recommendedName>
        <fullName evidence="5">3-dehydroquinate dehydratase</fullName>
        <ecNumber evidence="5">4.2.1.10</ecNumber>
    </recommendedName>
</protein>
<keyword evidence="6" id="KW-0456">Lyase</keyword>
<comment type="subunit">
    <text evidence="4">Homododecamer.</text>
</comment>
<dbReference type="EC" id="4.2.1.10" evidence="5"/>
<dbReference type="GO" id="GO:0003855">
    <property type="term" value="F:3-dehydroquinate dehydratase activity"/>
    <property type="evidence" value="ECO:0007669"/>
    <property type="project" value="UniProtKB-EC"/>
</dbReference>
<evidence type="ECO:0000256" key="7">
    <source>
        <dbReference type="SAM" id="MobiDB-lite"/>
    </source>
</evidence>
<evidence type="ECO:0000313" key="8">
    <source>
        <dbReference type="EMBL" id="MCK8784380.1"/>
    </source>
</evidence>
<evidence type="ECO:0000256" key="1">
    <source>
        <dbReference type="ARBA" id="ARBA00001864"/>
    </source>
</evidence>
<feature type="region of interest" description="Disordered" evidence="7">
    <location>
        <begin position="36"/>
        <end position="77"/>
    </location>
</feature>
<comment type="pathway">
    <text evidence="2">Metabolic intermediate biosynthesis; chorismate biosynthesis; chorismate from D-erythrose 4-phosphate and phosphoenolpyruvate: step 3/7.</text>
</comment>
<accession>A0A9X2BWX9</accession>
<comment type="caution">
    <text evidence="8">The sequence shown here is derived from an EMBL/GenBank/DDBJ whole genome shotgun (WGS) entry which is preliminary data.</text>
</comment>
<evidence type="ECO:0000313" key="9">
    <source>
        <dbReference type="Proteomes" id="UP001139516"/>
    </source>
</evidence>
<sequence length="89" mass="8829">MTVRTACFPNGPAVNPCGLDPRGGAGGACSAGSFPAPFKEGRMSDIHRRAPFRPRGRTSRGVPGGVSGPGVPGCGPAVQAMARLPAGEG</sequence>
<dbReference type="SUPFAM" id="SSF52304">
    <property type="entry name" value="Type II 3-dehydroquinate dehydratase"/>
    <property type="match status" value="1"/>
</dbReference>
<comment type="catalytic activity">
    <reaction evidence="1">
        <text>3-dehydroquinate = 3-dehydroshikimate + H2O</text>
        <dbReference type="Rhea" id="RHEA:21096"/>
        <dbReference type="ChEBI" id="CHEBI:15377"/>
        <dbReference type="ChEBI" id="CHEBI:16630"/>
        <dbReference type="ChEBI" id="CHEBI:32364"/>
        <dbReference type="EC" id="4.2.1.10"/>
    </reaction>
</comment>
<keyword evidence="9" id="KW-1185">Reference proteome</keyword>
<feature type="compositionally biased region" description="Gly residues" evidence="7">
    <location>
        <begin position="62"/>
        <end position="73"/>
    </location>
</feature>
<gene>
    <name evidence="8" type="ORF">M0638_08315</name>
</gene>
<feature type="compositionally biased region" description="Basic residues" evidence="7">
    <location>
        <begin position="49"/>
        <end position="58"/>
    </location>
</feature>
<dbReference type="InterPro" id="IPR036441">
    <property type="entry name" value="DHquinase_II_sf"/>
</dbReference>
<evidence type="ECO:0000256" key="2">
    <source>
        <dbReference type="ARBA" id="ARBA00004902"/>
    </source>
</evidence>
<evidence type="ECO:0000256" key="5">
    <source>
        <dbReference type="ARBA" id="ARBA00012060"/>
    </source>
</evidence>